<dbReference type="SUPFAM" id="SSF82199">
    <property type="entry name" value="SET domain"/>
    <property type="match status" value="1"/>
</dbReference>
<dbReference type="Gene3D" id="2.30.30.140">
    <property type="match status" value="2"/>
</dbReference>
<dbReference type="GO" id="GO:0046974">
    <property type="term" value="F:histone H3K9 methyltransferase activity"/>
    <property type="evidence" value="ECO:0007669"/>
    <property type="project" value="TreeGrafter"/>
</dbReference>
<evidence type="ECO:0000313" key="22">
    <source>
        <dbReference type="EMBL" id="CAG6619028.1"/>
    </source>
</evidence>
<comment type="subcellular location">
    <subcellularLocation>
        <location evidence="2">Chromosome</location>
    </subcellularLocation>
    <subcellularLocation>
        <location evidence="1">Nucleus</location>
    </subcellularLocation>
</comment>
<dbReference type="PROSITE" id="PS50280">
    <property type="entry name" value="SET"/>
    <property type="match status" value="1"/>
</dbReference>
<feature type="domain" description="Post-SET" evidence="20">
    <location>
        <begin position="1090"/>
        <end position="1106"/>
    </location>
</feature>
<dbReference type="GO" id="GO:0008270">
    <property type="term" value="F:zinc ion binding"/>
    <property type="evidence" value="ECO:0007669"/>
    <property type="project" value="InterPro"/>
</dbReference>
<proteinExistence type="predicted"/>
<dbReference type="SMART" id="SM00468">
    <property type="entry name" value="PreSET"/>
    <property type="match status" value="1"/>
</dbReference>
<evidence type="ECO:0000259" key="20">
    <source>
        <dbReference type="PROSITE" id="PS50868"/>
    </source>
</evidence>
<dbReference type="InterPro" id="IPR051516">
    <property type="entry name" value="SETDB_methyltransferase"/>
</dbReference>
<dbReference type="EMBL" id="HBUF01044704">
    <property type="protein sequence ID" value="CAG6619028.1"/>
    <property type="molecule type" value="Transcribed_RNA"/>
</dbReference>
<organism evidence="22">
    <name type="scientific">Cacopsylla melanoneura</name>
    <dbReference type="NCBI Taxonomy" id="428564"/>
    <lineage>
        <taxon>Eukaryota</taxon>
        <taxon>Metazoa</taxon>
        <taxon>Ecdysozoa</taxon>
        <taxon>Arthropoda</taxon>
        <taxon>Hexapoda</taxon>
        <taxon>Insecta</taxon>
        <taxon>Pterygota</taxon>
        <taxon>Neoptera</taxon>
        <taxon>Paraneoptera</taxon>
        <taxon>Hemiptera</taxon>
        <taxon>Sternorrhyncha</taxon>
        <taxon>Psylloidea</taxon>
        <taxon>Psyllidae</taxon>
        <taxon>Psyllinae</taxon>
        <taxon>Cacopsylla</taxon>
    </lineage>
</organism>
<evidence type="ECO:0000256" key="1">
    <source>
        <dbReference type="ARBA" id="ARBA00004123"/>
    </source>
</evidence>
<evidence type="ECO:0000256" key="13">
    <source>
        <dbReference type="ARBA" id="ARBA00023054"/>
    </source>
</evidence>
<dbReference type="InterPro" id="IPR041291">
    <property type="entry name" value="TUDOR_5"/>
</dbReference>
<protein>
    <submittedName>
        <fullName evidence="22">Histone-lysine N-methyltransferase eggless</fullName>
    </submittedName>
</protein>
<dbReference type="PROSITE" id="PS50868">
    <property type="entry name" value="POST_SET"/>
    <property type="match status" value="1"/>
</dbReference>
<dbReference type="GO" id="GO:0005634">
    <property type="term" value="C:nucleus"/>
    <property type="evidence" value="ECO:0007669"/>
    <property type="project" value="UniProtKB-SubCell"/>
</dbReference>
<feature type="region of interest" description="Disordered" evidence="17">
    <location>
        <begin position="1"/>
        <end position="35"/>
    </location>
</feature>
<dbReference type="Pfam" id="PF00856">
    <property type="entry name" value="SET"/>
    <property type="match status" value="1"/>
</dbReference>
<dbReference type="AlphaFoldDB" id="A0A8D8PZI7"/>
<dbReference type="PANTHER" id="PTHR46024:SF1">
    <property type="entry name" value="HISTONE-LYSINE N-METHYLTRANSFERASE EGGLESS"/>
    <property type="match status" value="1"/>
</dbReference>
<dbReference type="GO" id="GO:0005694">
    <property type="term" value="C:chromosome"/>
    <property type="evidence" value="ECO:0007669"/>
    <property type="project" value="UniProtKB-SubCell"/>
</dbReference>
<dbReference type="SMART" id="SM00391">
    <property type="entry name" value="MBD"/>
    <property type="match status" value="1"/>
</dbReference>
<evidence type="ECO:0000256" key="4">
    <source>
        <dbReference type="ARBA" id="ARBA00022491"/>
    </source>
</evidence>
<evidence type="ECO:0000256" key="14">
    <source>
        <dbReference type="ARBA" id="ARBA00023163"/>
    </source>
</evidence>
<evidence type="ECO:0000256" key="7">
    <source>
        <dbReference type="ARBA" id="ARBA00022691"/>
    </source>
</evidence>
<feature type="domain" description="Pre-SET" evidence="19">
    <location>
        <begin position="768"/>
        <end position="840"/>
    </location>
</feature>
<dbReference type="EMBL" id="HBUF01044703">
    <property type="protein sequence ID" value="CAG6619026.1"/>
    <property type="molecule type" value="Transcribed_RNA"/>
</dbReference>
<evidence type="ECO:0000256" key="11">
    <source>
        <dbReference type="ARBA" id="ARBA00022853"/>
    </source>
</evidence>
<keyword evidence="14" id="KW-0804">Transcription</keyword>
<dbReference type="CDD" id="cd10517">
    <property type="entry name" value="SET_SETDB1"/>
    <property type="match status" value="1"/>
</dbReference>
<dbReference type="InterPro" id="IPR041292">
    <property type="entry name" value="Tudor_4"/>
</dbReference>
<evidence type="ECO:0000256" key="8">
    <source>
        <dbReference type="ARBA" id="ARBA00022723"/>
    </source>
</evidence>
<dbReference type="PROSITE" id="PS50867">
    <property type="entry name" value="PRE_SET"/>
    <property type="match status" value="1"/>
</dbReference>
<dbReference type="PANTHER" id="PTHR46024">
    <property type="entry name" value="HISTONE-LYSINE N-METHYLTRANSFERASE EGGLESS"/>
    <property type="match status" value="1"/>
</dbReference>
<keyword evidence="3" id="KW-0158">Chromosome</keyword>
<evidence type="ECO:0000256" key="10">
    <source>
        <dbReference type="ARBA" id="ARBA00022833"/>
    </source>
</evidence>
<keyword evidence="9" id="KW-0677">Repeat</keyword>
<keyword evidence="12" id="KW-0805">Transcription regulation</keyword>
<dbReference type="GO" id="GO:0010629">
    <property type="term" value="P:negative regulation of gene expression"/>
    <property type="evidence" value="ECO:0007669"/>
    <property type="project" value="TreeGrafter"/>
</dbReference>
<evidence type="ECO:0000259" key="21">
    <source>
        <dbReference type="PROSITE" id="PS50982"/>
    </source>
</evidence>
<reference evidence="22" key="1">
    <citation type="submission" date="2021-05" db="EMBL/GenBank/DDBJ databases">
        <authorList>
            <person name="Alioto T."/>
            <person name="Alioto T."/>
            <person name="Gomez Garrido J."/>
        </authorList>
    </citation>
    <scope>NUCLEOTIDE SEQUENCE</scope>
</reference>
<dbReference type="GO" id="GO:0070828">
    <property type="term" value="P:heterochromatin organization"/>
    <property type="evidence" value="ECO:0007669"/>
    <property type="project" value="TreeGrafter"/>
</dbReference>
<keyword evidence="7" id="KW-0949">S-adenosyl-L-methionine</keyword>
<dbReference type="SUPFAM" id="SSF54171">
    <property type="entry name" value="DNA-binding domain"/>
    <property type="match status" value="1"/>
</dbReference>
<keyword evidence="11" id="KW-0156">Chromatin regulator</keyword>
<dbReference type="SMART" id="SM00317">
    <property type="entry name" value="SET"/>
    <property type="match status" value="1"/>
</dbReference>
<keyword evidence="6 22" id="KW-0808">Transferase</keyword>
<evidence type="ECO:0000256" key="2">
    <source>
        <dbReference type="ARBA" id="ARBA00004286"/>
    </source>
</evidence>
<dbReference type="Gene3D" id="2.170.270.10">
    <property type="entry name" value="SET domain"/>
    <property type="match status" value="2"/>
</dbReference>
<keyword evidence="15" id="KW-0539">Nucleus</keyword>
<name>A0A8D8PZI7_9HEMI</name>
<keyword evidence="8" id="KW-0479">Metal-binding</keyword>
<keyword evidence="5 22" id="KW-0489">Methyltransferase</keyword>
<accession>A0A8D8PZI7</accession>
<feature type="domain" description="MBD" evidence="21">
    <location>
        <begin position="639"/>
        <end position="708"/>
    </location>
</feature>
<sequence length="1106" mass="127261">MDVTEDTEVEVIDDNPSGPSDKVDGKDKTEGGQKERKSHCLNAACKSAMNLILAESIDFVYYDVKKSNINYSVCVPCHEAVEAHFEEVINKFNKDEPITDIKFPSRTDIVCIDSDEEIDLSSNSDDEGAPFDQETLDLINTELNDILAKNFPKDRVDKQANQFITQLTKEAEDFAKELKEQRDQLHKNQIQLDKIHNAFHALYAPEIKHLPPLDIESDDDQPNSQPVIEEIPDSQVTDHHVEYRNQQLQQHQTLLQRQLLSNNNTTLTPTRQSVATITPVPASPPVRNIADDMIVEERRSISSRPLNLPRLAPQGVSPYKPPINKDTVLWAMKKNNMSSWGKCIVEEVITTLDENKKTTKRYKVKLLPEKKIKVLSGNALAFTTPNEYLFRVGMRVISIFASKDYYSGTVAEIPKETNKWRYLIFFDDGYTSYSYHEDILMICEPSEKTQDDVPLVLRNFIREYLQKYPERAMVKLSVGEKMATQYKNKWVNAKVLEVDCSLARMCFGSPNECDWIFRGSDRLRPLYETKVNAARRNMIENMRRSKQANTKEGGAPNYMVSLTRPKVQTARKSLSGKNRPQVYFETLDKKQVWTPVRVPGRCQYKRVEGVEIVQCKKFIPHTCNKMCVSWIRWNFDSLIKKVNMLAIPLYTGFRRKMMTFQSNKKCIMYTAPCGRNLRSSEQMVLYLFSTKSKWTIDMFEFDHFVDCLREFVIDNANITIKDMSGGRENVPISCVNYINTEVPKTVDYMTERKPKDGVIINTNSEFMVCCDCTDDCRNRDECACWQLTINGSRDLSATEPKDFVGYQNRRLPEHLVSGIFECNERCKCKQSCHNRVVQFPMLQKLQLFKTEMKGWGLRCLNDIPQGTFICIYAGHLLTDSDANEEGKNYGDEYLAELDFIETVERYKEAYESDVPEEDMIEEENNENNSDDDDDSPGSNEENSQDKDLQAILNSDDETESSTGGDSDSYRSRLRKRRKLANKEKGGGKRKTSSLLMTLKANQKTKTKRMKSLREYFGEDENVYIMDARTSGNIGRYLNHSCTPNVFVQNVFVDTHDPRFPWVSFFALKFIEAGSELTWDYAYDIGSVPDKVVYCYCGTTDCRGRLL</sequence>
<feature type="compositionally biased region" description="Basic and acidic residues" evidence="17">
    <location>
        <begin position="21"/>
        <end position="35"/>
    </location>
</feature>
<feature type="region of interest" description="Disordered" evidence="17">
    <location>
        <begin position="908"/>
        <end position="992"/>
    </location>
</feature>
<dbReference type="Pfam" id="PF05033">
    <property type="entry name" value="Pre-SET"/>
    <property type="match status" value="1"/>
</dbReference>
<dbReference type="InterPro" id="IPR001214">
    <property type="entry name" value="SET_dom"/>
</dbReference>
<feature type="compositionally biased region" description="Acidic residues" evidence="17">
    <location>
        <begin position="1"/>
        <end position="13"/>
    </location>
</feature>
<evidence type="ECO:0000256" key="16">
    <source>
        <dbReference type="SAM" id="Coils"/>
    </source>
</evidence>
<dbReference type="InterPro" id="IPR046341">
    <property type="entry name" value="SET_dom_sf"/>
</dbReference>
<dbReference type="GO" id="GO:0003677">
    <property type="term" value="F:DNA binding"/>
    <property type="evidence" value="ECO:0007669"/>
    <property type="project" value="InterPro"/>
</dbReference>
<feature type="compositionally biased region" description="Acidic residues" evidence="17">
    <location>
        <begin position="911"/>
        <end position="935"/>
    </location>
</feature>
<keyword evidence="4" id="KW-0678">Repressor</keyword>
<evidence type="ECO:0000256" key="5">
    <source>
        <dbReference type="ARBA" id="ARBA00022603"/>
    </source>
</evidence>
<evidence type="ECO:0000259" key="18">
    <source>
        <dbReference type="PROSITE" id="PS50280"/>
    </source>
</evidence>
<keyword evidence="13 16" id="KW-0175">Coiled coil</keyword>
<evidence type="ECO:0000256" key="9">
    <source>
        <dbReference type="ARBA" id="ARBA00022737"/>
    </source>
</evidence>
<evidence type="ECO:0000256" key="15">
    <source>
        <dbReference type="ARBA" id="ARBA00023242"/>
    </source>
</evidence>
<dbReference type="GO" id="GO:0032259">
    <property type="term" value="P:methylation"/>
    <property type="evidence" value="ECO:0007669"/>
    <property type="project" value="UniProtKB-KW"/>
</dbReference>
<dbReference type="PROSITE" id="PS50982">
    <property type="entry name" value="MBD"/>
    <property type="match status" value="1"/>
</dbReference>
<evidence type="ECO:0000259" key="19">
    <source>
        <dbReference type="PROSITE" id="PS50867"/>
    </source>
</evidence>
<keyword evidence="10" id="KW-0862">Zinc</keyword>
<evidence type="ECO:0000256" key="6">
    <source>
        <dbReference type="ARBA" id="ARBA00022679"/>
    </source>
</evidence>
<evidence type="ECO:0000256" key="12">
    <source>
        <dbReference type="ARBA" id="ARBA00023015"/>
    </source>
</evidence>
<dbReference type="InterPro" id="IPR007728">
    <property type="entry name" value="Pre-SET_dom"/>
</dbReference>
<dbReference type="Pfam" id="PF18358">
    <property type="entry name" value="Tudor_4"/>
    <property type="match status" value="1"/>
</dbReference>
<dbReference type="Pfam" id="PF18359">
    <property type="entry name" value="Tudor_5"/>
    <property type="match status" value="1"/>
</dbReference>
<feature type="domain" description="SET" evidence="18">
    <location>
        <begin position="843"/>
        <end position="1081"/>
    </location>
</feature>
<evidence type="ECO:0000256" key="17">
    <source>
        <dbReference type="SAM" id="MobiDB-lite"/>
    </source>
</evidence>
<dbReference type="InterPro" id="IPR016177">
    <property type="entry name" value="DNA-bd_dom_sf"/>
</dbReference>
<feature type="coiled-coil region" evidence="16">
    <location>
        <begin position="164"/>
        <end position="191"/>
    </location>
</feature>
<dbReference type="InterPro" id="IPR003616">
    <property type="entry name" value="Post-SET_dom"/>
</dbReference>
<evidence type="ECO:0000256" key="3">
    <source>
        <dbReference type="ARBA" id="ARBA00022454"/>
    </source>
</evidence>
<dbReference type="Pfam" id="PF01429">
    <property type="entry name" value="MBD"/>
    <property type="match status" value="1"/>
</dbReference>
<dbReference type="InterPro" id="IPR001739">
    <property type="entry name" value="Methyl_CpG_DNA-bd"/>
</dbReference>